<accession>A0A1G2AAN0</accession>
<reference evidence="1 2" key="1">
    <citation type="journal article" date="2016" name="Nat. Commun.">
        <title>Thousands of microbial genomes shed light on interconnected biogeochemical processes in an aquifer system.</title>
        <authorList>
            <person name="Anantharaman K."/>
            <person name="Brown C.T."/>
            <person name="Hug L.A."/>
            <person name="Sharon I."/>
            <person name="Castelle C.J."/>
            <person name="Probst A.J."/>
            <person name="Thomas B.C."/>
            <person name="Singh A."/>
            <person name="Wilkins M.J."/>
            <person name="Karaoz U."/>
            <person name="Brodie E.L."/>
            <person name="Williams K.H."/>
            <person name="Hubbard S.S."/>
            <person name="Banfield J.F."/>
        </authorList>
    </citation>
    <scope>NUCLEOTIDE SEQUENCE [LARGE SCALE GENOMIC DNA]</scope>
</reference>
<dbReference type="SUPFAM" id="SSF46689">
    <property type="entry name" value="Homeodomain-like"/>
    <property type="match status" value="1"/>
</dbReference>
<gene>
    <name evidence="1" type="ORF">A3H61_02045</name>
</gene>
<sequence length="81" mass="9137">MQSLNEIITDEQTGKPTIKGTYVTTDIVIDKLADGATIEEIAQTLRITKDQIKAVLKYTLQVRQARAIYLYANNTDSRYNS</sequence>
<dbReference type="AlphaFoldDB" id="A0A1G2AAN0"/>
<evidence type="ECO:0008006" key="3">
    <source>
        <dbReference type="Google" id="ProtNLM"/>
    </source>
</evidence>
<name>A0A1G2AAN0_9BACT</name>
<dbReference type="EMBL" id="MHJU01000005">
    <property type="protein sequence ID" value="OGY73943.1"/>
    <property type="molecule type" value="Genomic_DNA"/>
</dbReference>
<evidence type="ECO:0000313" key="2">
    <source>
        <dbReference type="Proteomes" id="UP000178315"/>
    </source>
</evidence>
<proteinExistence type="predicted"/>
<dbReference type="Proteomes" id="UP000178315">
    <property type="component" value="Unassembled WGS sequence"/>
</dbReference>
<dbReference type="Gene3D" id="1.10.10.10">
    <property type="entry name" value="Winged helix-like DNA-binding domain superfamily/Winged helix DNA-binding domain"/>
    <property type="match status" value="1"/>
</dbReference>
<evidence type="ECO:0000313" key="1">
    <source>
        <dbReference type="EMBL" id="OGY73943.1"/>
    </source>
</evidence>
<dbReference type="Pfam" id="PF04255">
    <property type="entry name" value="DUF433"/>
    <property type="match status" value="1"/>
</dbReference>
<dbReference type="InterPro" id="IPR036388">
    <property type="entry name" value="WH-like_DNA-bd_sf"/>
</dbReference>
<protein>
    <recommendedName>
        <fullName evidence="3">DUF433 domain-containing protein</fullName>
    </recommendedName>
</protein>
<dbReference type="InterPro" id="IPR009057">
    <property type="entry name" value="Homeodomain-like_sf"/>
</dbReference>
<comment type="caution">
    <text evidence="1">The sequence shown here is derived from an EMBL/GenBank/DDBJ whole genome shotgun (WGS) entry which is preliminary data.</text>
</comment>
<dbReference type="InterPro" id="IPR007367">
    <property type="entry name" value="DUF433"/>
</dbReference>
<organism evidence="1 2">
    <name type="scientific">Candidatus Jacksonbacteria bacterium RIFCSPLOWO2_02_FULL_44_20</name>
    <dbReference type="NCBI Taxonomy" id="1798460"/>
    <lineage>
        <taxon>Bacteria</taxon>
        <taxon>Candidatus Jacksoniibacteriota</taxon>
    </lineage>
</organism>